<reference evidence="1" key="1">
    <citation type="submission" date="2023-06" db="EMBL/GenBank/DDBJ databases">
        <title>Black Yeasts Isolated from many extreme environments.</title>
        <authorList>
            <person name="Coleine C."/>
            <person name="Stajich J.E."/>
            <person name="Selbmann L."/>
        </authorList>
    </citation>
    <scope>NUCLEOTIDE SEQUENCE</scope>
    <source>
        <strain evidence="1">CCFEE 5200</strain>
    </source>
</reference>
<protein>
    <submittedName>
        <fullName evidence="1">Uncharacterized protein</fullName>
    </submittedName>
</protein>
<keyword evidence="2" id="KW-1185">Reference proteome</keyword>
<dbReference type="Proteomes" id="UP001175353">
    <property type="component" value="Unassembled WGS sequence"/>
</dbReference>
<gene>
    <name evidence="1" type="ORF">LTR91_014333</name>
</gene>
<organism evidence="1 2">
    <name type="scientific">Friedmanniomyces endolithicus</name>
    <dbReference type="NCBI Taxonomy" id="329885"/>
    <lineage>
        <taxon>Eukaryota</taxon>
        <taxon>Fungi</taxon>
        <taxon>Dikarya</taxon>
        <taxon>Ascomycota</taxon>
        <taxon>Pezizomycotina</taxon>
        <taxon>Dothideomycetes</taxon>
        <taxon>Dothideomycetidae</taxon>
        <taxon>Mycosphaerellales</taxon>
        <taxon>Teratosphaeriaceae</taxon>
        <taxon>Friedmanniomyces</taxon>
    </lineage>
</organism>
<proteinExistence type="predicted"/>
<evidence type="ECO:0000313" key="2">
    <source>
        <dbReference type="Proteomes" id="UP001175353"/>
    </source>
</evidence>
<comment type="caution">
    <text evidence="1">The sequence shown here is derived from an EMBL/GenBank/DDBJ whole genome shotgun (WGS) entry which is preliminary data.</text>
</comment>
<name>A0AAN6KC17_9PEZI</name>
<evidence type="ECO:0000313" key="1">
    <source>
        <dbReference type="EMBL" id="KAK0974655.1"/>
    </source>
</evidence>
<accession>A0AAN6KC17</accession>
<sequence length="78" mass="8725">MPPRTPPHVVAQGVYLLDYYTPIIRSNLELYGAAYPPSPTAVQGRPRALTDEQSAWMLAYLDNKPTAYLDELALAIYD</sequence>
<dbReference type="EMBL" id="JAUJLE010000152">
    <property type="protein sequence ID" value="KAK0974655.1"/>
    <property type="molecule type" value="Genomic_DNA"/>
</dbReference>
<dbReference type="AlphaFoldDB" id="A0AAN6KC17"/>